<keyword evidence="4" id="KW-1185">Reference proteome</keyword>
<feature type="transmembrane region" description="Helical" evidence="1">
    <location>
        <begin position="6"/>
        <end position="23"/>
    </location>
</feature>
<dbReference type="InterPro" id="IPR024402">
    <property type="entry name" value="DUF2726"/>
</dbReference>
<comment type="caution">
    <text evidence="3">The sequence shown here is derived from an EMBL/GenBank/DDBJ whole genome shotgun (WGS) entry which is preliminary data.</text>
</comment>
<evidence type="ECO:0000256" key="1">
    <source>
        <dbReference type="SAM" id="Phobius"/>
    </source>
</evidence>
<sequence length="185" mass="20311">MVFEQLAPLIGMLGVAAAAAILWQTVRGIRTRRTGGFEYDAGPGLLSPAEKACFDQLVSLVGHYGHVCPKVRIADLVKVRSAFLSQRDRMAALGRIAQKHVDFVVIDPTGRTAFALELDDRSHDRRATRKRDAFVNEVFDMAGIDLVRVRPRGLRSSDRLSKALGALRSTDLAETRILHAAEGGY</sequence>
<evidence type="ECO:0000259" key="2">
    <source>
        <dbReference type="Pfam" id="PF10881"/>
    </source>
</evidence>
<keyword evidence="1" id="KW-0472">Membrane</keyword>
<name>A0A9W6IQK5_9PROT</name>
<reference evidence="3" key="2">
    <citation type="submission" date="2023-01" db="EMBL/GenBank/DDBJ databases">
        <authorList>
            <person name="Sun Q."/>
            <person name="Evtushenko L."/>
        </authorList>
    </citation>
    <scope>NUCLEOTIDE SEQUENCE</scope>
    <source>
        <strain evidence="3">VKM B-1513</strain>
    </source>
</reference>
<dbReference type="EMBL" id="BSFE01000011">
    <property type="protein sequence ID" value="GLK53540.1"/>
    <property type="molecule type" value="Genomic_DNA"/>
</dbReference>
<keyword evidence="1" id="KW-0812">Transmembrane</keyword>
<evidence type="ECO:0000313" key="3">
    <source>
        <dbReference type="EMBL" id="GLK53540.1"/>
    </source>
</evidence>
<feature type="domain" description="DUF2726" evidence="2">
    <location>
        <begin position="45"/>
        <end position="164"/>
    </location>
</feature>
<keyword evidence="1" id="KW-1133">Transmembrane helix</keyword>
<gene>
    <name evidence="3" type="ORF">GCM10017621_30480</name>
</gene>
<reference evidence="3" key="1">
    <citation type="journal article" date="2014" name="Int. J. Syst. Evol. Microbiol.">
        <title>Complete genome sequence of Corynebacterium casei LMG S-19264T (=DSM 44701T), isolated from a smear-ripened cheese.</title>
        <authorList>
            <consortium name="US DOE Joint Genome Institute (JGI-PGF)"/>
            <person name="Walter F."/>
            <person name="Albersmeier A."/>
            <person name="Kalinowski J."/>
            <person name="Ruckert C."/>
        </authorList>
    </citation>
    <scope>NUCLEOTIDE SEQUENCE</scope>
    <source>
        <strain evidence="3">VKM B-1513</strain>
    </source>
</reference>
<protein>
    <recommendedName>
        <fullName evidence="2">DUF2726 domain-containing protein</fullName>
    </recommendedName>
</protein>
<accession>A0A9W6IQK5</accession>
<proteinExistence type="predicted"/>
<organism evidence="3 4">
    <name type="scientific">Maricaulis virginensis</name>
    <dbReference type="NCBI Taxonomy" id="144022"/>
    <lineage>
        <taxon>Bacteria</taxon>
        <taxon>Pseudomonadati</taxon>
        <taxon>Pseudomonadota</taxon>
        <taxon>Alphaproteobacteria</taxon>
        <taxon>Maricaulales</taxon>
        <taxon>Maricaulaceae</taxon>
        <taxon>Maricaulis</taxon>
    </lineage>
</organism>
<dbReference type="AlphaFoldDB" id="A0A9W6IQK5"/>
<evidence type="ECO:0000313" key="4">
    <source>
        <dbReference type="Proteomes" id="UP001143486"/>
    </source>
</evidence>
<dbReference type="Proteomes" id="UP001143486">
    <property type="component" value="Unassembled WGS sequence"/>
</dbReference>
<dbReference type="Pfam" id="PF10881">
    <property type="entry name" value="DUF2726"/>
    <property type="match status" value="1"/>
</dbReference>